<dbReference type="RefSeq" id="WP_346117456.1">
    <property type="nucleotide sequence ID" value="NZ_BAAAXC010000005.1"/>
</dbReference>
<keyword evidence="2" id="KW-1185">Reference proteome</keyword>
<sequence length="78" mass="8630">MAEALEKVDEISAFRLGRVKVDRVPPNRLATLTRVGLGSKVPILERTPEPKRTALLTSVVRWTSTWSAGCGRWTRPGS</sequence>
<evidence type="ECO:0000313" key="1">
    <source>
        <dbReference type="EMBL" id="MFB9532525.1"/>
    </source>
</evidence>
<organism evidence="1 2">
    <name type="scientific">Nonomuraea roseola</name>
    <dbReference type="NCBI Taxonomy" id="46179"/>
    <lineage>
        <taxon>Bacteria</taxon>
        <taxon>Bacillati</taxon>
        <taxon>Actinomycetota</taxon>
        <taxon>Actinomycetes</taxon>
        <taxon>Streptosporangiales</taxon>
        <taxon>Streptosporangiaceae</taxon>
        <taxon>Nonomuraea</taxon>
    </lineage>
</organism>
<protein>
    <submittedName>
        <fullName evidence="1">Uncharacterized protein</fullName>
    </submittedName>
</protein>
<dbReference type="EMBL" id="JBHMCE010000014">
    <property type="protein sequence ID" value="MFB9532525.1"/>
    <property type="molecule type" value="Genomic_DNA"/>
</dbReference>
<name>A0ABV5QAL7_9ACTN</name>
<proteinExistence type="predicted"/>
<evidence type="ECO:0000313" key="2">
    <source>
        <dbReference type="Proteomes" id="UP001589646"/>
    </source>
</evidence>
<accession>A0ABV5QAL7</accession>
<comment type="caution">
    <text evidence="1">The sequence shown here is derived from an EMBL/GenBank/DDBJ whole genome shotgun (WGS) entry which is preliminary data.</text>
</comment>
<gene>
    <name evidence="1" type="ORF">ACFFRN_38455</name>
</gene>
<reference evidence="1 2" key="1">
    <citation type="submission" date="2024-09" db="EMBL/GenBank/DDBJ databases">
        <authorList>
            <person name="Sun Q."/>
            <person name="Mori K."/>
        </authorList>
    </citation>
    <scope>NUCLEOTIDE SEQUENCE [LARGE SCALE GENOMIC DNA]</scope>
    <source>
        <strain evidence="1 2">JCM 3323</strain>
    </source>
</reference>
<dbReference type="Proteomes" id="UP001589646">
    <property type="component" value="Unassembled WGS sequence"/>
</dbReference>